<dbReference type="SUPFAM" id="SSF102405">
    <property type="entry name" value="MCP/YpsA-like"/>
    <property type="match status" value="1"/>
</dbReference>
<dbReference type="Pfam" id="PF02481">
    <property type="entry name" value="DNA_processg_A"/>
    <property type="match status" value="1"/>
</dbReference>
<dbReference type="GO" id="GO:0009294">
    <property type="term" value="P:DNA-mediated transformation"/>
    <property type="evidence" value="ECO:0007669"/>
    <property type="project" value="InterPro"/>
</dbReference>
<evidence type="ECO:0000313" key="5">
    <source>
        <dbReference type="EMBL" id="EXX91373.1"/>
    </source>
</evidence>
<evidence type="ECO:0000256" key="1">
    <source>
        <dbReference type="ARBA" id="ARBA00006525"/>
    </source>
</evidence>
<dbReference type="InterPro" id="IPR041614">
    <property type="entry name" value="DprA_WH"/>
</dbReference>
<dbReference type="PANTHER" id="PTHR43022">
    <property type="entry name" value="PROTEIN SMF"/>
    <property type="match status" value="1"/>
</dbReference>
<feature type="domain" description="DprA winged helix" evidence="4">
    <location>
        <begin position="309"/>
        <end position="367"/>
    </location>
</feature>
<dbReference type="EMBL" id="JFHU01000032">
    <property type="protein sequence ID" value="EXX91373.1"/>
    <property type="molecule type" value="Genomic_DNA"/>
</dbReference>
<keyword evidence="6" id="KW-1185">Reference proteome</keyword>
<evidence type="ECO:0000313" key="6">
    <source>
        <dbReference type="Proteomes" id="UP000053750"/>
    </source>
</evidence>
<dbReference type="PANTHER" id="PTHR43022:SF1">
    <property type="entry name" value="PROTEIN SMF"/>
    <property type="match status" value="1"/>
</dbReference>
<evidence type="ECO:0000259" key="4">
    <source>
        <dbReference type="Pfam" id="PF17782"/>
    </source>
</evidence>
<gene>
    <name evidence="5" type="ORF">BG53_11585</name>
</gene>
<evidence type="ECO:0000256" key="2">
    <source>
        <dbReference type="SAM" id="MobiDB-lite"/>
    </source>
</evidence>
<dbReference type="InterPro" id="IPR003488">
    <property type="entry name" value="DprA"/>
</dbReference>
<feature type="region of interest" description="Disordered" evidence="2">
    <location>
        <begin position="300"/>
        <end position="319"/>
    </location>
</feature>
<name>A0A9W5S2E3_9BACL</name>
<dbReference type="AlphaFoldDB" id="A0A9W5S2E3"/>
<dbReference type="NCBIfam" id="TIGR00732">
    <property type="entry name" value="dprA"/>
    <property type="match status" value="1"/>
</dbReference>
<dbReference type="Proteomes" id="UP000053750">
    <property type="component" value="Unassembled WGS sequence"/>
</dbReference>
<dbReference type="Gene3D" id="3.40.50.450">
    <property type="match status" value="1"/>
</dbReference>
<protein>
    <submittedName>
        <fullName evidence="5">DNA processing protein DprA</fullName>
    </submittedName>
</protein>
<evidence type="ECO:0000259" key="3">
    <source>
        <dbReference type="Pfam" id="PF02481"/>
    </source>
</evidence>
<sequence>MEKWSKRDILFALHETRGVGAITIRKLVEGDLLEQCMSFGQQEWRALQVDRPAREALQHTFDPIRVDARKSLYAEHGISWFTIFDRDYPSWLNQISDPPWVLYAKGRLDLFEGVSAAVVGTRGPTAYGRHAAARVAEQLSANGITIVSGMARGIDTIAHEGGLRGVGSTVAVLGTDIETVYPPQNGYLYRMIAERGLLVSEYPLGTVSHPGLFPQRNRIIAGLSYATIVVEGAYQSGSLITAHLAQDYNREVYAVPGPINSSKSDGPNRLIRDEGAKLLLTVEGLMTDFRSSYGRRFLSGEGGASVDRTPPQRDEELSGEEALVVAELRDRPLTVDELATRLPMPLGHLHAHLINLSIKRRIEGHPGSLYSAL</sequence>
<organism evidence="5 6">
    <name type="scientific">Paenibacillus darwinianus</name>
    <dbReference type="NCBI Taxonomy" id="1380763"/>
    <lineage>
        <taxon>Bacteria</taxon>
        <taxon>Bacillati</taxon>
        <taxon>Bacillota</taxon>
        <taxon>Bacilli</taxon>
        <taxon>Bacillales</taxon>
        <taxon>Paenibacillaceae</taxon>
        <taxon>Paenibacillus</taxon>
    </lineage>
</organism>
<accession>A0A9W5S2E3</accession>
<dbReference type="RefSeq" id="WP_036579211.1">
    <property type="nucleotide sequence ID" value="NZ_KK082138.1"/>
</dbReference>
<comment type="similarity">
    <text evidence="1">Belongs to the DprA/Smf family.</text>
</comment>
<dbReference type="InterPro" id="IPR036388">
    <property type="entry name" value="WH-like_DNA-bd_sf"/>
</dbReference>
<reference evidence="5 6" key="1">
    <citation type="submission" date="2014-02" db="EMBL/GenBank/DDBJ databases">
        <title>Genome sequence of Paenibacillus darwinianus reveals adaptive mechanisms for survival in Antarctic soils.</title>
        <authorList>
            <person name="Dsouza M."/>
            <person name="Taylor M.W."/>
            <person name="Turner S.J."/>
            <person name="Aislabie J."/>
        </authorList>
    </citation>
    <scope>NUCLEOTIDE SEQUENCE [LARGE SCALE GENOMIC DNA]</scope>
    <source>
        <strain evidence="5 6">CE1</strain>
    </source>
</reference>
<feature type="domain" description="Smf/DprA SLOG" evidence="3">
    <location>
        <begin position="81"/>
        <end position="288"/>
    </location>
</feature>
<comment type="caution">
    <text evidence="5">The sequence shown here is derived from an EMBL/GenBank/DDBJ whole genome shotgun (WGS) entry which is preliminary data.</text>
</comment>
<proteinExistence type="inferred from homology"/>
<dbReference type="InterPro" id="IPR057666">
    <property type="entry name" value="DrpA_SLOG"/>
</dbReference>
<dbReference type="Pfam" id="PF17782">
    <property type="entry name" value="WHD_DprA"/>
    <property type="match status" value="1"/>
</dbReference>
<dbReference type="Gene3D" id="1.10.10.10">
    <property type="entry name" value="Winged helix-like DNA-binding domain superfamily/Winged helix DNA-binding domain"/>
    <property type="match status" value="1"/>
</dbReference>